<evidence type="ECO:0000313" key="1">
    <source>
        <dbReference type="EMBL" id="EYT48315.1"/>
    </source>
</evidence>
<reference evidence="1 2" key="1">
    <citation type="journal article" date="2013" name="Genome Announc.">
        <title>Draft genome sequence of an Actinobacterium, Brachybacterium muris strain UCD-AY4.</title>
        <authorList>
            <person name="Lo J.R."/>
            <person name="Lang J.M."/>
            <person name="Darling A.E."/>
            <person name="Eisen J.A."/>
            <person name="Coil D.A."/>
        </authorList>
    </citation>
    <scope>NUCLEOTIDE SEQUENCE [LARGE SCALE GENOMIC DNA]</scope>
    <source>
        <strain evidence="1 2">UCD-AY4</strain>
    </source>
</reference>
<gene>
    <name evidence="1" type="ORF">D641_0112735</name>
</gene>
<protein>
    <submittedName>
        <fullName evidence="1">Nucleotide pyrophosphohydrolase</fullName>
    </submittedName>
</protein>
<dbReference type="OrthoDB" id="9791898at2"/>
<dbReference type="CDD" id="cd11537">
    <property type="entry name" value="NTP-PPase_RS21-C6_like"/>
    <property type="match status" value="1"/>
</dbReference>
<evidence type="ECO:0000313" key="2">
    <source>
        <dbReference type="Proteomes" id="UP000019754"/>
    </source>
</evidence>
<dbReference type="PIRSF" id="PIRSF029826">
    <property type="entry name" value="UCP029826_pph"/>
    <property type="match status" value="1"/>
</dbReference>
<organism evidence="1 2">
    <name type="scientific">Brachybacterium muris UCD-AY4</name>
    <dbReference type="NCBI Taxonomy" id="1249481"/>
    <lineage>
        <taxon>Bacteria</taxon>
        <taxon>Bacillati</taxon>
        <taxon>Actinomycetota</taxon>
        <taxon>Actinomycetes</taxon>
        <taxon>Micrococcales</taxon>
        <taxon>Dermabacteraceae</taxon>
        <taxon>Brachybacterium</taxon>
    </lineage>
</organism>
<dbReference type="STRING" id="1249481.D641_0112735"/>
<dbReference type="GO" id="GO:0009143">
    <property type="term" value="P:nucleoside triphosphate catabolic process"/>
    <property type="evidence" value="ECO:0007669"/>
    <property type="project" value="InterPro"/>
</dbReference>
<dbReference type="PANTHER" id="PTHR46523:SF1">
    <property type="entry name" value="DCTP PYROPHOSPHATASE 1"/>
    <property type="match status" value="1"/>
</dbReference>
<keyword evidence="2" id="KW-1185">Reference proteome</keyword>
<accession>A0A022KUX5</accession>
<dbReference type="HOGENOM" id="CLU_110454_2_1_11"/>
<dbReference type="RefSeq" id="WP_017823884.1">
    <property type="nucleotide sequence ID" value="NZ_AORC01000016.1"/>
</dbReference>
<dbReference type="GO" id="GO:0047429">
    <property type="term" value="F:nucleoside triphosphate diphosphatase activity"/>
    <property type="evidence" value="ECO:0007669"/>
    <property type="project" value="InterPro"/>
</dbReference>
<sequence length="106" mass="12165">MTSDSLMDTLRAFAAERDWHQFHSPENLAKSIAIEAAELLECYQWNADADRDEVAGELADVLTYALHLADRLDLDPEEIIRAKLERTRAKYPVEKAKGRSTKYDRL</sequence>
<dbReference type="InterPro" id="IPR052555">
    <property type="entry name" value="dCTP_Pyrophosphatase"/>
</dbReference>
<dbReference type="Pfam" id="PF12643">
    <property type="entry name" value="MazG-like"/>
    <property type="match status" value="1"/>
</dbReference>
<name>A0A022KUX5_9MICO</name>
<dbReference type="Proteomes" id="UP000019754">
    <property type="component" value="Unassembled WGS sequence"/>
</dbReference>
<dbReference type="EMBL" id="AORC01000016">
    <property type="protein sequence ID" value="EYT48315.1"/>
    <property type="molecule type" value="Genomic_DNA"/>
</dbReference>
<dbReference type="InterPro" id="IPR025984">
    <property type="entry name" value="DCTPP"/>
</dbReference>
<comment type="caution">
    <text evidence="1">The sequence shown here is derived from an EMBL/GenBank/DDBJ whole genome shotgun (WGS) entry which is preliminary data.</text>
</comment>
<proteinExistence type="predicted"/>
<keyword evidence="1" id="KW-0378">Hydrolase</keyword>
<dbReference type="AlphaFoldDB" id="A0A022KUX5"/>
<dbReference type="PANTHER" id="PTHR46523">
    <property type="entry name" value="DCTP PYROPHOSPHATASE 1"/>
    <property type="match status" value="1"/>
</dbReference>
<dbReference type="SUPFAM" id="SSF101386">
    <property type="entry name" value="all-alpha NTP pyrophosphatases"/>
    <property type="match status" value="1"/>
</dbReference>
<dbReference type="Gene3D" id="1.10.287.1080">
    <property type="entry name" value="MazG-like"/>
    <property type="match status" value="1"/>
</dbReference>